<dbReference type="InterPro" id="IPR000210">
    <property type="entry name" value="BTB/POZ_dom"/>
</dbReference>
<proteinExistence type="predicted"/>
<dbReference type="AlphaFoldDB" id="A0A1D2MZY5"/>
<reference evidence="2 3" key="1">
    <citation type="journal article" date="2016" name="Genome Biol. Evol.">
        <title>Gene Family Evolution Reflects Adaptation to Soil Environmental Stressors in the Genome of the Collembolan Orchesella cincta.</title>
        <authorList>
            <person name="Faddeeva-Vakhrusheva A."/>
            <person name="Derks M.F."/>
            <person name="Anvar S.Y."/>
            <person name="Agamennone V."/>
            <person name="Suring W."/>
            <person name="Smit S."/>
            <person name="van Straalen N.M."/>
            <person name="Roelofs D."/>
        </authorList>
    </citation>
    <scope>NUCLEOTIDE SEQUENCE [LARGE SCALE GENOMIC DNA]</scope>
    <source>
        <tissue evidence="2">Mixed pool</tissue>
    </source>
</reference>
<evidence type="ECO:0000313" key="3">
    <source>
        <dbReference type="Proteomes" id="UP000094527"/>
    </source>
</evidence>
<keyword evidence="3" id="KW-1185">Reference proteome</keyword>
<dbReference type="InterPro" id="IPR011333">
    <property type="entry name" value="SKP1/BTB/POZ_sf"/>
</dbReference>
<dbReference type="STRING" id="48709.A0A1D2MZY5"/>
<protein>
    <submittedName>
        <fullName evidence="2">TD and POZ domain-containing protein 2</fullName>
    </submittedName>
</protein>
<evidence type="ECO:0000259" key="1">
    <source>
        <dbReference type="PROSITE" id="PS50097"/>
    </source>
</evidence>
<dbReference type="Pfam" id="PF00651">
    <property type="entry name" value="BTB"/>
    <property type="match status" value="1"/>
</dbReference>
<dbReference type="OMA" id="YCHVSRT"/>
<dbReference type="PANTHER" id="PTHR24413">
    <property type="entry name" value="SPECKLE-TYPE POZ PROTEIN"/>
    <property type="match status" value="1"/>
</dbReference>
<dbReference type="Gene3D" id="1.25.40.420">
    <property type="match status" value="1"/>
</dbReference>
<dbReference type="PROSITE" id="PS50097">
    <property type="entry name" value="BTB"/>
    <property type="match status" value="1"/>
</dbReference>
<dbReference type="SMART" id="SM00225">
    <property type="entry name" value="BTB"/>
    <property type="match status" value="1"/>
</dbReference>
<organism evidence="2 3">
    <name type="scientific">Orchesella cincta</name>
    <name type="common">Springtail</name>
    <name type="synonym">Podura cincta</name>
    <dbReference type="NCBI Taxonomy" id="48709"/>
    <lineage>
        <taxon>Eukaryota</taxon>
        <taxon>Metazoa</taxon>
        <taxon>Ecdysozoa</taxon>
        <taxon>Arthropoda</taxon>
        <taxon>Hexapoda</taxon>
        <taxon>Collembola</taxon>
        <taxon>Entomobryomorpha</taxon>
        <taxon>Entomobryoidea</taxon>
        <taxon>Orchesellidae</taxon>
        <taxon>Orchesellinae</taxon>
        <taxon>Orchesella</taxon>
    </lineage>
</organism>
<dbReference type="SUPFAM" id="SSF54695">
    <property type="entry name" value="POZ domain"/>
    <property type="match status" value="1"/>
</dbReference>
<dbReference type="EMBL" id="LJIJ01000340">
    <property type="protein sequence ID" value="ODM98603.1"/>
    <property type="molecule type" value="Genomic_DNA"/>
</dbReference>
<dbReference type="Proteomes" id="UP000094527">
    <property type="component" value="Unassembled WGS sequence"/>
</dbReference>
<dbReference type="OrthoDB" id="6359816at2759"/>
<name>A0A1D2MZY5_ORCCI</name>
<feature type="domain" description="BTB" evidence="1">
    <location>
        <begin position="202"/>
        <end position="263"/>
    </location>
</feature>
<sequence>MSLPRDSRDSRDFPAVPSSSNGVEVLARNLCDTGFKYNWNIEDYLKGVDQEIDVDSPVYEINVNGLQTKWSLALRYWMDENGLRLTNPVVICLNLVSAVVTSPATSLVDYREQLQVRYQFGIWNPAVKQYEVCPVGIHTIEATSEPTKTLTSIGARDIIILDRHLSGKSIEIFCKIMLVREELEQHSLALDLWTKLRSGENCDVHIHTADGSLVPAHRTILMCRSPVIDGLIDKEGHIKLDMSTPLLTSLLQYIYTDRVDPLDSPEKLLKFAVQLEMPGLKNICEKALIDSITPRNVAALLLIADTFGCDLLKKSALGFCEENSSQIVKTVAWKVMEEVNPKLFEEVCQTL</sequence>
<gene>
    <name evidence="2" type="ORF">Ocin01_08070</name>
</gene>
<dbReference type="Gene3D" id="3.30.710.10">
    <property type="entry name" value="Potassium Channel Kv1.1, Chain A"/>
    <property type="match status" value="1"/>
</dbReference>
<evidence type="ECO:0000313" key="2">
    <source>
        <dbReference type="EMBL" id="ODM98603.1"/>
    </source>
</evidence>
<comment type="caution">
    <text evidence="2">The sequence shown here is derived from an EMBL/GenBank/DDBJ whole genome shotgun (WGS) entry which is preliminary data.</text>
</comment>
<accession>A0A1D2MZY5</accession>